<gene>
    <name evidence="3" type="ORF">MFLAVUS_003950</name>
</gene>
<dbReference type="InterPro" id="IPR038765">
    <property type="entry name" value="Papain-like_cys_pep_sf"/>
</dbReference>
<protein>
    <recommendedName>
        <fullName evidence="2">OTU domain-containing protein</fullName>
    </recommendedName>
</protein>
<dbReference type="EMBL" id="BAABUK010000007">
    <property type="protein sequence ID" value="GAA5810527.1"/>
    <property type="molecule type" value="Genomic_DNA"/>
</dbReference>
<dbReference type="PANTHER" id="PTHR12419">
    <property type="entry name" value="OTU DOMAIN CONTAINING PROTEIN"/>
    <property type="match status" value="1"/>
</dbReference>
<sequence length="310" mass="35644">MLTSRGKQTCIENMSEQVTMDQLLETHREQQKQLTSKIIALRKSVPKSDKRKKREVNSRIADLEYDLKTKQEEEIRVLKAVEAGLDPNEEQADDGISLDRLNQLSLEEGQVVSAEAVSTEQPKKKVNKARARIEKRNAEMERLRQEAIKESENQVDLGVVETEAITKLVTPMNLRIKQVGADGHWERSLYNAFADQLKRRYDENVSYKELRKSAADYMRNHPDDFIPFLYMEDGNFDKYCSDIEFTACWGGQLEIVALAKSRKVPVDVIQMDGPIIKISDDEYPDKSPLKLAYHKHLFSLGAHYNSLIDQ</sequence>
<dbReference type="CDD" id="cd22748">
    <property type="entry name" value="OTU_OTUD6-like"/>
    <property type="match status" value="1"/>
</dbReference>
<proteinExistence type="predicted"/>
<organism evidence="3 4">
    <name type="scientific">Mucor flavus</name>
    <dbReference type="NCBI Taxonomy" id="439312"/>
    <lineage>
        <taxon>Eukaryota</taxon>
        <taxon>Fungi</taxon>
        <taxon>Fungi incertae sedis</taxon>
        <taxon>Mucoromycota</taxon>
        <taxon>Mucoromycotina</taxon>
        <taxon>Mucoromycetes</taxon>
        <taxon>Mucorales</taxon>
        <taxon>Mucorineae</taxon>
        <taxon>Mucoraceae</taxon>
        <taxon>Mucor</taxon>
    </lineage>
</organism>
<comment type="caution">
    <text evidence="3">The sequence shown here is derived from an EMBL/GenBank/DDBJ whole genome shotgun (WGS) entry which is preliminary data.</text>
</comment>
<dbReference type="InterPro" id="IPR003323">
    <property type="entry name" value="OTU_dom"/>
</dbReference>
<dbReference type="Pfam" id="PF02338">
    <property type="entry name" value="OTU"/>
    <property type="match status" value="1"/>
</dbReference>
<feature type="coiled-coil region" evidence="1">
    <location>
        <begin position="123"/>
        <end position="153"/>
    </location>
</feature>
<reference evidence="3 4" key="1">
    <citation type="submission" date="2024-04" db="EMBL/GenBank/DDBJ databases">
        <title>genome sequences of Mucor flavus KT1a and Helicostylum pulchrum KT1b strains isolated from the surface of a dry-aged beef.</title>
        <authorList>
            <person name="Toyotome T."/>
            <person name="Hosono M."/>
            <person name="Torimaru M."/>
            <person name="Fukuda K."/>
            <person name="Mikami N."/>
        </authorList>
    </citation>
    <scope>NUCLEOTIDE SEQUENCE [LARGE SCALE GENOMIC DNA]</scope>
    <source>
        <strain evidence="3 4">KT1a</strain>
    </source>
</reference>
<dbReference type="InterPro" id="IPR050704">
    <property type="entry name" value="Peptidase_C85-like"/>
</dbReference>
<dbReference type="PROSITE" id="PS50802">
    <property type="entry name" value="OTU"/>
    <property type="match status" value="1"/>
</dbReference>
<dbReference type="Proteomes" id="UP001473302">
    <property type="component" value="Unassembled WGS sequence"/>
</dbReference>
<accession>A0ABP9YUI2</accession>
<feature type="domain" description="OTU" evidence="2">
    <location>
        <begin position="174"/>
        <end position="310"/>
    </location>
</feature>
<name>A0ABP9YUI2_9FUNG</name>
<keyword evidence="4" id="KW-1185">Reference proteome</keyword>
<evidence type="ECO:0000313" key="3">
    <source>
        <dbReference type="EMBL" id="GAA5810527.1"/>
    </source>
</evidence>
<keyword evidence="1" id="KW-0175">Coiled coil</keyword>
<evidence type="ECO:0000313" key="4">
    <source>
        <dbReference type="Proteomes" id="UP001473302"/>
    </source>
</evidence>
<dbReference type="SUPFAM" id="SSF54001">
    <property type="entry name" value="Cysteine proteinases"/>
    <property type="match status" value="1"/>
</dbReference>
<evidence type="ECO:0000259" key="2">
    <source>
        <dbReference type="PROSITE" id="PS50802"/>
    </source>
</evidence>
<dbReference type="Gene3D" id="3.90.70.80">
    <property type="match status" value="1"/>
</dbReference>
<dbReference type="PANTHER" id="PTHR12419:SF10">
    <property type="entry name" value="DEUBIQUITINASE OTUD6B"/>
    <property type="match status" value="1"/>
</dbReference>
<evidence type="ECO:0000256" key="1">
    <source>
        <dbReference type="SAM" id="Coils"/>
    </source>
</evidence>